<dbReference type="PANTHER" id="PTHR31900">
    <property type="entry name" value="F-BOX/RNI SUPERFAMILY PROTEIN-RELATED"/>
    <property type="match status" value="1"/>
</dbReference>
<protein>
    <submittedName>
        <fullName evidence="2">F-box domain, Leucine-rich repeat domain, L domain-like protein</fullName>
    </submittedName>
</protein>
<dbReference type="InterPro" id="IPR055357">
    <property type="entry name" value="LRR_At1g61320_AtMIF1"/>
</dbReference>
<evidence type="ECO:0000313" key="2">
    <source>
        <dbReference type="EMBL" id="PWA61988.1"/>
    </source>
</evidence>
<name>A0A2U1ML60_ARTAN</name>
<dbReference type="InterPro" id="IPR050232">
    <property type="entry name" value="FBL13/AtMIF1-like"/>
</dbReference>
<gene>
    <name evidence="2" type="ORF">CTI12_AA368230</name>
</gene>
<dbReference type="Pfam" id="PF23622">
    <property type="entry name" value="LRR_At1g61320_AtMIF1"/>
    <property type="match status" value="1"/>
</dbReference>
<evidence type="ECO:0000313" key="3">
    <source>
        <dbReference type="Proteomes" id="UP000245207"/>
    </source>
</evidence>
<comment type="caution">
    <text evidence="2">The sequence shown here is derived from an EMBL/GenBank/DDBJ whole genome shotgun (WGS) entry which is preliminary data.</text>
</comment>
<keyword evidence="3" id="KW-1185">Reference proteome</keyword>
<dbReference type="PANTHER" id="PTHR31900:SF27">
    <property type="entry name" value="FBD DOMAIN-CONTAINING PROTEIN"/>
    <property type="match status" value="1"/>
</dbReference>
<dbReference type="InterPro" id="IPR036047">
    <property type="entry name" value="F-box-like_dom_sf"/>
</dbReference>
<dbReference type="OrthoDB" id="594804at2759"/>
<dbReference type="InterPro" id="IPR032675">
    <property type="entry name" value="LRR_dom_sf"/>
</dbReference>
<sequence length="708" mass="81903">MKKSKRPKPSNIENEVDRISDLPDPILHLILSAVRSTEEVVRTSVLSTRWKYLWTSIPSLDIDIYRRSALKTNEFKEFVYWDIDEIIELPRCLVDCDSLEVLNLCLNHAYLSVSSFTGSRTLKVLKLDRVGLFDSELEKFLANCPLLEELSLIDCLAYAYLSISPPNLKTLRINNRGLSEKERYCEGLMVVCPKLVYLEYGGYMGNEFSFNAKSLKKAVIELEYTEYKDEIAICQLFSEVSHVEYLSGNYIFIQKSKRPKPSNIENEVDRISNLPDPILHLILSPLRSTEEVVRTSVLSTRWKYLWTSIPSLDIDIYRRSALKTNEFKEFVYWVLANRTQDLDSFRLSCSNHYDMPTIGRWIHLVVMRKIKQLDLTFCFEDIDEIIELPRCLVDCDSLEVLNLCLSHAYLSVSSFTGSRTLKVLKLDRVGLFDSELEKFLANCPLLEELSLIDCLAYAYLSISPPNLKTLRINNRGLSEKERYCEGLMVVCPKLVYLEYGGYMGNEFSFNAKSLKKAVIELEYTEYKDEIAICQLFSEVSHVEYLSGNYIFIQSMSSACELFDRPEVLLPGSFPNLKTLELTINCYLVKVLIPILRCSPNLESLHLTFYQDIAPQEYKAFLAQLDEVETRTILTRHLKKVEFREFNGEKETLAIARFLLEHGTALEELVFSWSNKHKYCKQSMRTMNEASKFYKASLTVKVITLLRDQ</sequence>
<dbReference type="InterPro" id="IPR006566">
    <property type="entry name" value="FBD"/>
</dbReference>
<reference evidence="2 3" key="1">
    <citation type="journal article" date="2018" name="Mol. Plant">
        <title>The genome of Artemisia annua provides insight into the evolution of Asteraceae family and artemisinin biosynthesis.</title>
        <authorList>
            <person name="Shen Q."/>
            <person name="Zhang L."/>
            <person name="Liao Z."/>
            <person name="Wang S."/>
            <person name="Yan T."/>
            <person name="Shi P."/>
            <person name="Liu M."/>
            <person name="Fu X."/>
            <person name="Pan Q."/>
            <person name="Wang Y."/>
            <person name="Lv Z."/>
            <person name="Lu X."/>
            <person name="Zhang F."/>
            <person name="Jiang W."/>
            <person name="Ma Y."/>
            <person name="Chen M."/>
            <person name="Hao X."/>
            <person name="Li L."/>
            <person name="Tang Y."/>
            <person name="Lv G."/>
            <person name="Zhou Y."/>
            <person name="Sun X."/>
            <person name="Brodelius P.E."/>
            <person name="Rose J.K.C."/>
            <person name="Tang K."/>
        </authorList>
    </citation>
    <scope>NUCLEOTIDE SEQUENCE [LARGE SCALE GENOMIC DNA]</scope>
    <source>
        <strain evidence="3">cv. Huhao1</strain>
        <tissue evidence="2">Leaf</tissue>
    </source>
</reference>
<dbReference type="SMART" id="SM00579">
    <property type="entry name" value="FBD"/>
    <property type="match status" value="1"/>
</dbReference>
<feature type="domain" description="FBD" evidence="1">
    <location>
        <begin position="631"/>
        <end position="704"/>
    </location>
</feature>
<dbReference type="CDD" id="cd22160">
    <property type="entry name" value="F-box_AtFBL13-like"/>
    <property type="match status" value="2"/>
</dbReference>
<dbReference type="SUPFAM" id="SSF52047">
    <property type="entry name" value="RNI-like"/>
    <property type="match status" value="2"/>
</dbReference>
<dbReference type="InterPro" id="IPR055411">
    <property type="entry name" value="LRR_FXL15/At3g58940/PEG3-like"/>
</dbReference>
<proteinExistence type="predicted"/>
<dbReference type="Pfam" id="PF24758">
    <property type="entry name" value="LRR_At5g56370"/>
    <property type="match status" value="1"/>
</dbReference>
<dbReference type="Proteomes" id="UP000245207">
    <property type="component" value="Unassembled WGS sequence"/>
</dbReference>
<dbReference type="STRING" id="35608.A0A2U1ML60"/>
<dbReference type="InterPro" id="IPR053781">
    <property type="entry name" value="F-box_AtFBL13-like"/>
</dbReference>
<organism evidence="2 3">
    <name type="scientific">Artemisia annua</name>
    <name type="common">Sweet wormwood</name>
    <dbReference type="NCBI Taxonomy" id="35608"/>
    <lineage>
        <taxon>Eukaryota</taxon>
        <taxon>Viridiplantae</taxon>
        <taxon>Streptophyta</taxon>
        <taxon>Embryophyta</taxon>
        <taxon>Tracheophyta</taxon>
        <taxon>Spermatophyta</taxon>
        <taxon>Magnoliopsida</taxon>
        <taxon>eudicotyledons</taxon>
        <taxon>Gunneridae</taxon>
        <taxon>Pentapetalae</taxon>
        <taxon>asterids</taxon>
        <taxon>campanulids</taxon>
        <taxon>Asterales</taxon>
        <taxon>Asteraceae</taxon>
        <taxon>Asteroideae</taxon>
        <taxon>Anthemideae</taxon>
        <taxon>Artemisiinae</taxon>
        <taxon>Artemisia</taxon>
    </lineage>
</organism>
<dbReference type="InterPro" id="IPR001810">
    <property type="entry name" value="F-box_dom"/>
</dbReference>
<evidence type="ECO:0000259" key="1">
    <source>
        <dbReference type="SMART" id="SM00579"/>
    </source>
</evidence>
<dbReference type="Pfam" id="PF00646">
    <property type="entry name" value="F-box"/>
    <property type="match status" value="2"/>
</dbReference>
<dbReference type="Gene3D" id="3.80.10.10">
    <property type="entry name" value="Ribonuclease Inhibitor"/>
    <property type="match status" value="2"/>
</dbReference>
<accession>A0A2U1ML60</accession>
<dbReference type="AlphaFoldDB" id="A0A2U1ML60"/>
<dbReference type="EMBL" id="PKPP01004972">
    <property type="protein sequence ID" value="PWA61988.1"/>
    <property type="molecule type" value="Genomic_DNA"/>
</dbReference>
<dbReference type="SUPFAM" id="SSF81383">
    <property type="entry name" value="F-box domain"/>
    <property type="match status" value="2"/>
</dbReference>